<name>Q2LWB1_SYNAS</name>
<dbReference type="EMBL" id="CP000252">
    <property type="protein sequence ID" value="ABC78375.1"/>
    <property type="molecule type" value="Genomic_DNA"/>
</dbReference>
<sequence>MRFKREPYRFSGGMSGITVLLLSDPAVNDFILESEGMMEVTQKAADKLKKILKSERGPGTVRIIPHKFC</sequence>
<dbReference type="STRING" id="56780.SYN_03757"/>
<protein>
    <submittedName>
        <fullName evidence="1">Hypothetical cytosolic protein</fullName>
    </submittedName>
</protein>
<proteinExistence type="predicted"/>
<evidence type="ECO:0000313" key="1">
    <source>
        <dbReference type="EMBL" id="ABC78375.1"/>
    </source>
</evidence>
<reference evidence="1 2" key="1">
    <citation type="journal article" date="2007" name="Proc. Natl. Acad. Sci. U.S.A.">
        <title>The genome of Syntrophus aciditrophicus: life at the thermodynamic limit of microbial growth.</title>
        <authorList>
            <person name="McInerney M.J."/>
            <person name="Rohlin L."/>
            <person name="Mouttaki H."/>
            <person name="Kim U."/>
            <person name="Krupp R.S."/>
            <person name="Rios-Hernandez L."/>
            <person name="Sieber J."/>
            <person name="Struchtemeyer C.G."/>
            <person name="Bhattacharyya A."/>
            <person name="Campbell J.W."/>
            <person name="Gunsalus R.P."/>
        </authorList>
    </citation>
    <scope>NUCLEOTIDE SEQUENCE [LARGE SCALE GENOMIC DNA]</scope>
    <source>
        <strain evidence="1 2">SB</strain>
    </source>
</reference>
<dbReference type="HOGENOM" id="CLU_2774422_0_0_7"/>
<dbReference type="KEGG" id="sat:SYN_03757"/>
<dbReference type="AlphaFoldDB" id="Q2LWB1"/>
<gene>
    <name evidence="1" type="ORF">SYN_03757</name>
</gene>
<organism evidence="1 2">
    <name type="scientific">Syntrophus aciditrophicus (strain SB)</name>
    <dbReference type="NCBI Taxonomy" id="56780"/>
    <lineage>
        <taxon>Bacteria</taxon>
        <taxon>Pseudomonadati</taxon>
        <taxon>Thermodesulfobacteriota</taxon>
        <taxon>Syntrophia</taxon>
        <taxon>Syntrophales</taxon>
        <taxon>Syntrophaceae</taxon>
        <taxon>Syntrophus</taxon>
    </lineage>
</organism>
<accession>Q2LWB1</accession>
<dbReference type="Proteomes" id="UP000001933">
    <property type="component" value="Chromosome"/>
</dbReference>
<dbReference type="InParanoid" id="Q2LWB1"/>
<evidence type="ECO:0000313" key="2">
    <source>
        <dbReference type="Proteomes" id="UP000001933"/>
    </source>
</evidence>
<keyword evidence="2" id="KW-1185">Reference proteome</keyword>